<dbReference type="PROSITE" id="PS51998">
    <property type="entry name" value="DEK_C"/>
    <property type="match status" value="1"/>
</dbReference>
<evidence type="ECO:0000313" key="8">
    <source>
        <dbReference type="WBParaSite" id="EEL_0000692901-mRNA-1"/>
    </source>
</evidence>
<evidence type="ECO:0000256" key="1">
    <source>
        <dbReference type="ARBA" id="ARBA00004123"/>
    </source>
</evidence>
<dbReference type="SUPFAM" id="SSF109715">
    <property type="entry name" value="DEK C-terminal domain"/>
    <property type="match status" value="1"/>
</dbReference>
<keyword evidence="4" id="KW-0539">Nucleus</keyword>
<feature type="region of interest" description="Disordered" evidence="5">
    <location>
        <begin position="255"/>
        <end position="363"/>
    </location>
</feature>
<evidence type="ECO:0000256" key="3">
    <source>
        <dbReference type="ARBA" id="ARBA00023125"/>
    </source>
</evidence>
<feature type="domain" description="DEK-C" evidence="6">
    <location>
        <begin position="358"/>
        <end position="414"/>
    </location>
</feature>
<organism evidence="7 8">
    <name type="scientific">Elaeophora elaphi</name>
    <dbReference type="NCBI Taxonomy" id="1147741"/>
    <lineage>
        <taxon>Eukaryota</taxon>
        <taxon>Metazoa</taxon>
        <taxon>Ecdysozoa</taxon>
        <taxon>Nematoda</taxon>
        <taxon>Chromadorea</taxon>
        <taxon>Rhabditida</taxon>
        <taxon>Spirurina</taxon>
        <taxon>Spiruromorpha</taxon>
        <taxon>Filarioidea</taxon>
        <taxon>Onchocercidae</taxon>
        <taxon>Elaeophora</taxon>
    </lineage>
</organism>
<dbReference type="GO" id="GO:0006325">
    <property type="term" value="P:chromatin organization"/>
    <property type="evidence" value="ECO:0007669"/>
    <property type="project" value="UniProtKB-KW"/>
</dbReference>
<keyword evidence="7" id="KW-1185">Reference proteome</keyword>
<dbReference type="WBParaSite" id="EEL_0000692901-mRNA-1">
    <property type="protein sequence ID" value="EEL_0000692901-mRNA-1"/>
    <property type="gene ID" value="EEL_0000692901"/>
</dbReference>
<sequence>MADEYKKDAGGRSGKNEGSKDESNEEEMINDLKQEMTIADNTKDEINVGEEAEGSVEMREMASSEPFTEDLNGSDSEMNDKINDLAETAEVIKEEKPKPVKRGLLDEPVVREGKRQRHAVERLAAASSPPSKKASLDAVGSGTSLGDIEFGNAFVQQELNIGISKAQNETLKWLHRLCYGTPGTATSRKRDLRRFNGFAFDEKSTDFDKKKATAMKLTNNELHMIGRILGSERGHTKEEAVMNVLHFLQKPEDRGRKIISAKKRRSSSKSLGKKAKRSKIEKKGNKKSMKKSQEESSENDDAGQSGEESSGNENVEEKKSESISTIKNRSEKMKRSSKLTSVSKTAAAKEDPTWGDGGPSNAEVENTINEILRSVDLVNCTMKQMCERIAEKFPNLDMATYKGALKERVKAALEKMEDS</sequence>
<accession>A0A0R3RXH9</accession>
<comment type="subcellular location">
    <subcellularLocation>
        <location evidence="1">Nucleus</location>
    </subcellularLocation>
</comment>
<evidence type="ECO:0000256" key="5">
    <source>
        <dbReference type="SAM" id="MobiDB-lite"/>
    </source>
</evidence>
<protein>
    <submittedName>
        <fullName evidence="8">DEK_C domain-containing protein</fullName>
    </submittedName>
</protein>
<keyword evidence="2" id="KW-0156">Chromatin regulator</keyword>
<dbReference type="PANTHER" id="PTHR13468">
    <property type="entry name" value="DEK PROTEIN"/>
    <property type="match status" value="1"/>
</dbReference>
<dbReference type="InterPro" id="IPR014876">
    <property type="entry name" value="DEK_C"/>
</dbReference>
<dbReference type="AlphaFoldDB" id="A0A0R3RXH9"/>
<dbReference type="STRING" id="1147741.A0A0R3RXH9"/>
<keyword evidence="3" id="KW-0238">DNA-binding</keyword>
<reference evidence="8" key="1">
    <citation type="submission" date="2017-02" db="UniProtKB">
        <authorList>
            <consortium name="WormBaseParasite"/>
        </authorList>
    </citation>
    <scope>IDENTIFICATION</scope>
</reference>
<evidence type="ECO:0000259" key="6">
    <source>
        <dbReference type="PROSITE" id="PS51998"/>
    </source>
</evidence>
<feature type="compositionally biased region" description="Basic and acidic residues" evidence="5">
    <location>
        <begin position="1"/>
        <end position="22"/>
    </location>
</feature>
<dbReference type="InterPro" id="IPR044198">
    <property type="entry name" value="DEK"/>
</dbReference>
<dbReference type="GO" id="GO:2000779">
    <property type="term" value="P:regulation of double-strand break repair"/>
    <property type="evidence" value="ECO:0007669"/>
    <property type="project" value="TreeGrafter"/>
</dbReference>
<name>A0A0R3RXH9_9BILA</name>
<dbReference type="GO" id="GO:0042393">
    <property type="term" value="F:histone binding"/>
    <property type="evidence" value="ECO:0007669"/>
    <property type="project" value="TreeGrafter"/>
</dbReference>
<evidence type="ECO:0000313" key="7">
    <source>
        <dbReference type="Proteomes" id="UP000050640"/>
    </source>
</evidence>
<evidence type="ECO:0000256" key="2">
    <source>
        <dbReference type="ARBA" id="ARBA00022853"/>
    </source>
</evidence>
<dbReference type="Proteomes" id="UP000050640">
    <property type="component" value="Unplaced"/>
</dbReference>
<dbReference type="GO" id="GO:0003677">
    <property type="term" value="F:DNA binding"/>
    <property type="evidence" value="ECO:0007669"/>
    <property type="project" value="UniProtKB-KW"/>
</dbReference>
<feature type="compositionally biased region" description="Basic residues" evidence="5">
    <location>
        <begin position="257"/>
        <end position="290"/>
    </location>
</feature>
<dbReference type="Gene3D" id="1.10.10.60">
    <property type="entry name" value="Homeodomain-like"/>
    <property type="match status" value="1"/>
</dbReference>
<evidence type="ECO:0000256" key="4">
    <source>
        <dbReference type="ARBA" id="ARBA00023242"/>
    </source>
</evidence>
<dbReference type="PANTHER" id="PTHR13468:SF1">
    <property type="entry name" value="PROTEIN DEK"/>
    <property type="match status" value="1"/>
</dbReference>
<feature type="region of interest" description="Disordered" evidence="5">
    <location>
        <begin position="1"/>
        <end position="79"/>
    </location>
</feature>
<dbReference type="Pfam" id="PF08766">
    <property type="entry name" value="DEK_C"/>
    <property type="match status" value="1"/>
</dbReference>
<proteinExistence type="predicted"/>
<dbReference type="GO" id="GO:0005634">
    <property type="term" value="C:nucleus"/>
    <property type="evidence" value="ECO:0007669"/>
    <property type="project" value="UniProtKB-SubCell"/>
</dbReference>